<keyword evidence="7" id="KW-1185">Reference proteome</keyword>
<evidence type="ECO:0000256" key="4">
    <source>
        <dbReference type="ARBA" id="ARBA00023143"/>
    </source>
</evidence>
<dbReference type="PRINTS" id="PR01006">
    <property type="entry name" value="FLGHOOKFLIE"/>
</dbReference>
<organism evidence="6 7">
    <name type="scientific">Ectopseudomonas mendocina</name>
    <name type="common">Pseudomonas mendocina</name>
    <dbReference type="NCBI Taxonomy" id="300"/>
    <lineage>
        <taxon>Bacteria</taxon>
        <taxon>Pseudomonadati</taxon>
        <taxon>Pseudomonadota</taxon>
        <taxon>Gammaproteobacteria</taxon>
        <taxon>Pseudomonadales</taxon>
        <taxon>Pseudomonadaceae</taxon>
        <taxon>Ectopseudomonas</taxon>
    </lineage>
</organism>
<comment type="similarity">
    <text evidence="2 5">Belongs to the FliE family.</text>
</comment>
<name>A0ABZ2RFD2_ECTME</name>
<accession>A0ABZ2RFD2</accession>
<proteinExistence type="inferred from homology"/>
<protein>
    <recommendedName>
        <fullName evidence="3 5">Flagellar hook-basal body complex protein FliE</fullName>
    </recommendedName>
</protein>
<comment type="subcellular location">
    <subcellularLocation>
        <location evidence="1 5">Bacterial flagellum basal body</location>
    </subcellularLocation>
</comment>
<keyword evidence="6" id="KW-0282">Flagellum</keyword>
<gene>
    <name evidence="5" type="primary">fliE</name>
    <name evidence="6" type="ORF">WG219_20990</name>
</gene>
<dbReference type="Pfam" id="PF02049">
    <property type="entry name" value="FliE"/>
    <property type="match status" value="1"/>
</dbReference>
<evidence type="ECO:0000313" key="6">
    <source>
        <dbReference type="EMBL" id="WXL25740.1"/>
    </source>
</evidence>
<evidence type="ECO:0000256" key="1">
    <source>
        <dbReference type="ARBA" id="ARBA00004117"/>
    </source>
</evidence>
<dbReference type="EMBL" id="CP148074">
    <property type="protein sequence ID" value="WXL25740.1"/>
    <property type="molecule type" value="Genomic_DNA"/>
</dbReference>
<evidence type="ECO:0000256" key="5">
    <source>
        <dbReference type="HAMAP-Rule" id="MF_00724"/>
    </source>
</evidence>
<sequence length="111" mass="11909">MDAISKVQQSMLSQMELLKGMSENAPVAAPRLFAEEPGAAGFASAFNAVVRSVDSQQHQASQLMADVDSGKTDNLMGAMIESQKASVSFSALLQVRNKLTTAFDDIMRMPL</sequence>
<keyword evidence="6" id="KW-0969">Cilium</keyword>
<dbReference type="PANTHER" id="PTHR34653">
    <property type="match status" value="1"/>
</dbReference>
<dbReference type="Proteomes" id="UP001476583">
    <property type="component" value="Chromosome"/>
</dbReference>
<keyword evidence="6" id="KW-0966">Cell projection</keyword>
<dbReference type="HAMAP" id="MF_00724">
    <property type="entry name" value="FliE"/>
    <property type="match status" value="1"/>
</dbReference>
<keyword evidence="4 5" id="KW-0975">Bacterial flagellum</keyword>
<reference evidence="6 7" key="1">
    <citation type="submission" date="2024-03" db="EMBL/GenBank/DDBJ databases">
        <title>Complete genome of BD2.</title>
        <authorList>
            <person name="Cao G."/>
        </authorList>
    </citation>
    <scope>NUCLEOTIDE SEQUENCE [LARGE SCALE GENOMIC DNA]</scope>
    <source>
        <strain evidence="6 7">BD2</strain>
    </source>
</reference>
<evidence type="ECO:0000313" key="7">
    <source>
        <dbReference type="Proteomes" id="UP001476583"/>
    </source>
</evidence>
<evidence type="ECO:0000256" key="3">
    <source>
        <dbReference type="ARBA" id="ARBA00018024"/>
    </source>
</evidence>
<dbReference type="InterPro" id="IPR001624">
    <property type="entry name" value="FliE"/>
</dbReference>
<evidence type="ECO:0000256" key="2">
    <source>
        <dbReference type="ARBA" id="ARBA00009272"/>
    </source>
</evidence>
<dbReference type="PANTHER" id="PTHR34653:SF1">
    <property type="entry name" value="FLAGELLAR HOOK-BASAL BODY COMPLEX PROTEIN FLIE"/>
    <property type="match status" value="1"/>
</dbReference>